<dbReference type="NCBIfam" id="NF003938">
    <property type="entry name" value="PRK05447.1-1"/>
    <property type="match status" value="1"/>
</dbReference>
<proteinExistence type="inferred from homology"/>
<feature type="binding site" evidence="13">
    <location>
        <position position="150"/>
    </location>
    <ligand>
        <name>Mn(2+)</name>
        <dbReference type="ChEBI" id="CHEBI:29035"/>
    </ligand>
</feature>
<evidence type="ECO:0000256" key="13">
    <source>
        <dbReference type="HAMAP-Rule" id="MF_00183"/>
    </source>
</evidence>
<feature type="binding site" evidence="13">
    <location>
        <position position="11"/>
    </location>
    <ligand>
        <name>NADPH</name>
        <dbReference type="ChEBI" id="CHEBI:57783"/>
    </ligand>
</feature>
<dbReference type="NCBIfam" id="TIGR00243">
    <property type="entry name" value="Dxr"/>
    <property type="match status" value="1"/>
</dbReference>
<feature type="binding site" evidence="13">
    <location>
        <position position="186"/>
    </location>
    <ligand>
        <name>1-deoxy-D-xylulose 5-phosphate</name>
        <dbReference type="ChEBI" id="CHEBI:57792"/>
    </ligand>
</feature>
<evidence type="ECO:0000256" key="7">
    <source>
        <dbReference type="ARBA" id="ARBA00023002"/>
    </source>
</evidence>
<dbReference type="eggNOG" id="COG0743">
    <property type="taxonomic scope" value="Bacteria"/>
</dbReference>
<dbReference type="GO" id="GO:0030145">
    <property type="term" value="F:manganese ion binding"/>
    <property type="evidence" value="ECO:0007669"/>
    <property type="project" value="TreeGrafter"/>
</dbReference>
<keyword evidence="9 13" id="KW-0414">Isoprene biosynthesis</keyword>
<dbReference type="Pfam" id="PF13288">
    <property type="entry name" value="DXPR_C"/>
    <property type="match status" value="1"/>
</dbReference>
<dbReference type="Pfam" id="PF08436">
    <property type="entry name" value="DXP_redisom_C"/>
    <property type="match status" value="1"/>
</dbReference>
<feature type="binding site" evidence="13">
    <location>
        <position position="126"/>
    </location>
    <ligand>
        <name>NADPH</name>
        <dbReference type="ChEBI" id="CHEBI:57783"/>
    </ligand>
</feature>
<evidence type="ECO:0000256" key="10">
    <source>
        <dbReference type="ARBA" id="ARBA00048543"/>
    </source>
</evidence>
<dbReference type="InterPro" id="IPR026877">
    <property type="entry name" value="DXPR_C"/>
</dbReference>
<dbReference type="InterPro" id="IPR036169">
    <property type="entry name" value="DXPR_C_sf"/>
</dbReference>
<comment type="cofactor">
    <cofactor evidence="1">
        <name>Co(2+)</name>
        <dbReference type="ChEBI" id="CHEBI:48828"/>
    </cofactor>
</comment>
<feature type="binding site" evidence="13">
    <location>
        <position position="227"/>
    </location>
    <ligand>
        <name>1-deoxy-D-xylulose 5-phosphate</name>
        <dbReference type="ChEBI" id="CHEBI:57792"/>
    </ligand>
</feature>
<dbReference type="PANTHER" id="PTHR30525">
    <property type="entry name" value="1-DEOXY-D-XYLULOSE 5-PHOSPHATE REDUCTOISOMERASE"/>
    <property type="match status" value="1"/>
</dbReference>
<dbReference type="FunFam" id="3.40.50.720:FF:000045">
    <property type="entry name" value="1-deoxy-D-xylulose 5-phosphate reductoisomerase"/>
    <property type="match status" value="1"/>
</dbReference>
<comment type="catalytic activity">
    <reaction evidence="10">
        <text>2-C-methyl-D-erythritol 4-phosphate + NADP(+) = 1-deoxy-D-xylulose 5-phosphate + NADPH + H(+)</text>
        <dbReference type="Rhea" id="RHEA:13717"/>
        <dbReference type="ChEBI" id="CHEBI:15378"/>
        <dbReference type="ChEBI" id="CHEBI:57783"/>
        <dbReference type="ChEBI" id="CHEBI:57792"/>
        <dbReference type="ChEBI" id="CHEBI:58262"/>
        <dbReference type="ChEBI" id="CHEBI:58349"/>
        <dbReference type="EC" id="1.1.1.267"/>
    </reaction>
    <physiologicalReaction direction="right-to-left" evidence="10">
        <dbReference type="Rhea" id="RHEA:13719"/>
    </physiologicalReaction>
</comment>
<comment type="subunit">
    <text evidence="13">Homodimer.</text>
</comment>
<feature type="binding site" evidence="13">
    <location>
        <position position="152"/>
    </location>
    <ligand>
        <name>Mn(2+)</name>
        <dbReference type="ChEBI" id="CHEBI:29035"/>
    </ligand>
</feature>
<accession>A0A0H3FBV8</accession>
<dbReference type="OrthoDB" id="9806546at2"/>
<feature type="binding site" evidence="13">
    <location>
        <position position="125"/>
    </location>
    <ligand>
        <name>1-deoxy-D-xylulose 5-phosphate</name>
        <dbReference type="ChEBI" id="CHEBI:57792"/>
    </ligand>
</feature>
<evidence type="ECO:0000313" key="18">
    <source>
        <dbReference type="Proteomes" id="UP000007257"/>
    </source>
</evidence>
<dbReference type="Gene3D" id="1.10.1740.10">
    <property type="match status" value="1"/>
</dbReference>
<evidence type="ECO:0000259" key="16">
    <source>
        <dbReference type="Pfam" id="PF13288"/>
    </source>
</evidence>
<dbReference type="HAMAP" id="MF_00183">
    <property type="entry name" value="DXP_reductoisom"/>
    <property type="match status" value="1"/>
</dbReference>
<dbReference type="PANTHER" id="PTHR30525:SF0">
    <property type="entry name" value="1-DEOXY-D-XYLULOSE 5-PHOSPHATE REDUCTOISOMERASE, CHLOROPLASTIC"/>
    <property type="match status" value="1"/>
</dbReference>
<dbReference type="Proteomes" id="UP000007257">
    <property type="component" value="Chromosome"/>
</dbReference>
<dbReference type="SUPFAM" id="SSF69055">
    <property type="entry name" value="1-deoxy-D-xylulose-5-phosphate reductoisomerase, C-terminal domain"/>
    <property type="match status" value="1"/>
</dbReference>
<evidence type="ECO:0000256" key="2">
    <source>
        <dbReference type="ARBA" id="ARBA00005094"/>
    </source>
</evidence>
<evidence type="ECO:0000256" key="12">
    <source>
        <dbReference type="ARBA" id="ARBA00071224"/>
    </source>
</evidence>
<feature type="binding site" evidence="13">
    <location>
        <position position="124"/>
    </location>
    <ligand>
        <name>NADPH</name>
        <dbReference type="ChEBI" id="CHEBI:57783"/>
    </ligand>
</feature>
<evidence type="ECO:0000256" key="4">
    <source>
        <dbReference type="ARBA" id="ARBA00012366"/>
    </source>
</evidence>
<dbReference type="InterPro" id="IPR003821">
    <property type="entry name" value="DXP_reductoisomerase"/>
</dbReference>
<gene>
    <name evidence="13" type="primary">dxr</name>
    <name evidence="17" type="ordered locus">Rahaq_0867</name>
</gene>
<dbReference type="EMBL" id="CP002505">
    <property type="protein sequence ID" value="ADW72492.1"/>
    <property type="molecule type" value="Genomic_DNA"/>
</dbReference>
<feature type="binding site" evidence="13">
    <location>
        <position position="13"/>
    </location>
    <ligand>
        <name>NADPH</name>
        <dbReference type="ChEBI" id="CHEBI:57783"/>
    </ligand>
</feature>
<dbReference type="GO" id="GO:0070402">
    <property type="term" value="F:NADPH binding"/>
    <property type="evidence" value="ECO:0007669"/>
    <property type="project" value="InterPro"/>
</dbReference>
<protein>
    <recommendedName>
        <fullName evidence="12 13">1-deoxy-D-xylulose 5-phosphate reductoisomerase</fullName>
        <shortName evidence="13">DXP reductoisomerase</shortName>
        <ecNumber evidence="4 13">1.1.1.267</ecNumber>
    </recommendedName>
    <alternativeName>
        <fullName evidence="13">1-deoxyxylulose-5-phosphate reductoisomerase</fullName>
    </alternativeName>
    <alternativeName>
        <fullName evidence="13">2-C-methyl-D-erythritol 4-phosphate synthase</fullName>
    </alternativeName>
</protein>
<dbReference type="EC" id="1.1.1.267" evidence="4 13"/>
<evidence type="ECO:0000256" key="3">
    <source>
        <dbReference type="ARBA" id="ARBA00006825"/>
    </source>
</evidence>
<evidence type="ECO:0000256" key="5">
    <source>
        <dbReference type="ARBA" id="ARBA00022723"/>
    </source>
</evidence>
<dbReference type="InterPro" id="IPR013644">
    <property type="entry name" value="DXP_reductoisomerase_C"/>
</dbReference>
<dbReference type="NCBIfam" id="NF009114">
    <property type="entry name" value="PRK12464.1"/>
    <property type="match status" value="1"/>
</dbReference>
<evidence type="ECO:0000313" key="17">
    <source>
        <dbReference type="EMBL" id="ADW72492.1"/>
    </source>
</evidence>
<keyword evidence="13" id="KW-0460">Magnesium</keyword>
<keyword evidence="7 13" id="KW-0560">Oxidoreductase</keyword>
<keyword evidence="6 13" id="KW-0521">NADP</keyword>
<evidence type="ECO:0000256" key="6">
    <source>
        <dbReference type="ARBA" id="ARBA00022857"/>
    </source>
</evidence>
<feature type="binding site" evidence="13">
    <location>
        <position position="209"/>
    </location>
    <ligand>
        <name>1-deoxy-D-xylulose 5-phosphate</name>
        <dbReference type="ChEBI" id="CHEBI:57792"/>
    </ligand>
</feature>
<reference evidence="18" key="1">
    <citation type="submission" date="2011-01" db="EMBL/GenBank/DDBJ databases">
        <title>Complete sequence of chromosome of Rahnella sp. Y9602.</title>
        <authorList>
            <consortium name="US DOE Joint Genome Institute"/>
            <person name="Lucas S."/>
            <person name="Copeland A."/>
            <person name="Lapidus A."/>
            <person name="Cheng J.-F."/>
            <person name="Goodwin L."/>
            <person name="Pitluck S."/>
            <person name="Lu M."/>
            <person name="Detter J.C."/>
            <person name="Han C."/>
            <person name="Tapia R."/>
            <person name="Land M."/>
            <person name="Hauser L."/>
            <person name="Kyrpides N."/>
            <person name="Ivanova N."/>
            <person name="Ovchinnikova G."/>
            <person name="Pagani I."/>
            <person name="Sobecky P.A."/>
            <person name="Martinez R.J."/>
            <person name="Woyke T."/>
        </authorList>
    </citation>
    <scope>NUCLEOTIDE SEQUENCE [LARGE SCALE GENOMIC DNA]</scope>
    <source>
        <strain evidence="18">Y9602</strain>
    </source>
</reference>
<feature type="binding site" evidence="13">
    <location>
        <position position="215"/>
    </location>
    <ligand>
        <name>NADPH</name>
        <dbReference type="ChEBI" id="CHEBI:57783"/>
    </ligand>
</feature>
<sequence length="398" mass="42792">MKQMTILGSTGSVGTSTLSVVRSNPDDFAVKALVAGRNVDVMAQQCLEFHPAYASMADESSARALRAILAEQGSRTEVLSGPDAATELAALDDVDQVMSAIVGAAGLLPTLAAVRAGKKVLLANKESLVTCGRIFMDAVRHSQSQLLPIDSEHNAIFQSLPESIQKQLGYASLESHGISRIILTGSGGPFRELPLDKFRDVTPDQACAHPNWSMGRKISVDSATMMNKGLEYIEARWLFNASAAEMEVIIHPQSVIHSMVRYCDGSVLAQLGSPDMRTPIAHAMAYPHRVRTDVEALDFCKMGAMTFSAPDYARYPCLQLAIEASNTGQAATTALNAANEISVAAFLNGEIRFTDIAGLNRQVMEQLVSAEPDSVEEVLEIDAQARASAREKLHTFAL</sequence>
<comment type="similarity">
    <text evidence="3 13">Belongs to the DXR family.</text>
</comment>
<evidence type="ECO:0000256" key="1">
    <source>
        <dbReference type="ARBA" id="ARBA00001941"/>
    </source>
</evidence>
<feature type="binding site" evidence="13">
    <location>
        <position position="152"/>
    </location>
    <ligand>
        <name>1-deoxy-D-xylulose 5-phosphate</name>
        <dbReference type="ChEBI" id="CHEBI:57792"/>
    </ligand>
</feature>
<comment type="pathway">
    <text evidence="2 13">Isoprenoid biosynthesis; isopentenyl diphosphate biosynthesis via DXP pathway; isopentenyl diphosphate from 1-deoxy-D-xylulose 5-phosphate: step 1/6.</text>
</comment>
<evidence type="ECO:0000256" key="9">
    <source>
        <dbReference type="ARBA" id="ARBA00023229"/>
    </source>
</evidence>
<feature type="domain" description="1-deoxy-D-xylulose 5-phosphate reductoisomerase C-terminal" evidence="15">
    <location>
        <begin position="146"/>
        <end position="239"/>
    </location>
</feature>
<dbReference type="HOGENOM" id="CLU_035714_4_0_6"/>
<name>A0A0H3FBV8_RAHSY</name>
<feature type="binding site" evidence="13">
    <location>
        <position position="222"/>
    </location>
    <ligand>
        <name>1-deoxy-D-xylulose 5-phosphate</name>
        <dbReference type="ChEBI" id="CHEBI:57792"/>
    </ligand>
</feature>
<feature type="binding site" evidence="13">
    <location>
        <position position="12"/>
    </location>
    <ligand>
        <name>NADPH</name>
        <dbReference type="ChEBI" id="CHEBI:57783"/>
    </ligand>
</feature>
<feature type="binding site" evidence="13">
    <location>
        <position position="231"/>
    </location>
    <ligand>
        <name>Mn(2+)</name>
        <dbReference type="ChEBI" id="CHEBI:29035"/>
    </ligand>
</feature>
<comment type="cofactor">
    <cofactor evidence="13">
        <name>Mg(2+)</name>
        <dbReference type="ChEBI" id="CHEBI:18420"/>
    </cofactor>
    <cofactor evidence="13">
        <name>Mn(2+)</name>
        <dbReference type="ChEBI" id="CHEBI:29035"/>
    </cofactor>
</comment>
<dbReference type="AlphaFoldDB" id="A0A0H3FBV8"/>
<feature type="binding site" evidence="13">
    <location>
        <position position="10"/>
    </location>
    <ligand>
        <name>NADPH</name>
        <dbReference type="ChEBI" id="CHEBI:57783"/>
    </ligand>
</feature>
<evidence type="ECO:0000259" key="14">
    <source>
        <dbReference type="Pfam" id="PF02670"/>
    </source>
</evidence>
<evidence type="ECO:0000256" key="11">
    <source>
        <dbReference type="ARBA" id="ARBA00054845"/>
    </source>
</evidence>
<feature type="binding site" evidence="13">
    <location>
        <position position="38"/>
    </location>
    <ligand>
        <name>NADPH</name>
        <dbReference type="ChEBI" id="CHEBI:57783"/>
    </ligand>
</feature>
<dbReference type="PIRSF" id="PIRSF006205">
    <property type="entry name" value="Dxp_reductismrs"/>
    <property type="match status" value="1"/>
</dbReference>
<dbReference type="RefSeq" id="WP_013574197.1">
    <property type="nucleotide sequence ID" value="NC_015061.1"/>
</dbReference>
<feature type="binding site" evidence="13">
    <location>
        <position position="37"/>
    </location>
    <ligand>
        <name>NADPH</name>
        <dbReference type="ChEBI" id="CHEBI:57783"/>
    </ligand>
</feature>
<dbReference type="GO" id="GO:0051484">
    <property type="term" value="P:isopentenyl diphosphate biosynthetic process, methylerythritol 4-phosphate pathway involved in terpenoid biosynthetic process"/>
    <property type="evidence" value="ECO:0007669"/>
    <property type="project" value="TreeGrafter"/>
</dbReference>
<feature type="binding site" evidence="13">
    <location>
        <position position="228"/>
    </location>
    <ligand>
        <name>1-deoxy-D-xylulose 5-phosphate</name>
        <dbReference type="ChEBI" id="CHEBI:57792"/>
    </ligand>
</feature>
<reference evidence="17 18" key="2">
    <citation type="journal article" date="2012" name="J. Bacteriol.">
        <title>Complete Genome Sequence of Rahnella sp. Strain Y9602, a Gammaproteobacterium Isolate from Metal- and Radionuclide-Contaminated Soil.</title>
        <authorList>
            <person name="Martinez R.J."/>
            <person name="Bruce D."/>
            <person name="Detter C."/>
            <person name="Goodwin L.A."/>
            <person name="Han J."/>
            <person name="Han C.S."/>
            <person name="Held B."/>
            <person name="Land M.L."/>
            <person name="Mikhailova N."/>
            <person name="Nolan M."/>
            <person name="Pennacchio L."/>
            <person name="Pitluck S."/>
            <person name="Tapia R."/>
            <person name="Woyke T."/>
            <person name="Sobecky P.A."/>
        </authorList>
    </citation>
    <scope>NUCLEOTIDE SEQUENCE [LARGE SCALE GENOMIC DNA]</scope>
    <source>
        <strain evidence="17 18">Y9602</strain>
    </source>
</reference>
<evidence type="ECO:0000256" key="8">
    <source>
        <dbReference type="ARBA" id="ARBA00023211"/>
    </source>
</evidence>
<dbReference type="InterPro" id="IPR036291">
    <property type="entry name" value="NAD(P)-bd_dom_sf"/>
</dbReference>
<dbReference type="FunFam" id="1.10.1740.10:FF:000004">
    <property type="entry name" value="1-deoxy-D-xylulose 5-phosphate reductoisomerase"/>
    <property type="match status" value="1"/>
</dbReference>
<dbReference type="UniPathway" id="UPA00056">
    <property type="reaction ID" value="UER00092"/>
</dbReference>
<keyword evidence="17" id="KW-0413">Isomerase</keyword>
<dbReference type="GO" id="GO:0030604">
    <property type="term" value="F:1-deoxy-D-xylulose-5-phosphate reductoisomerase activity"/>
    <property type="evidence" value="ECO:0007669"/>
    <property type="project" value="UniProtKB-UniRule"/>
</dbReference>
<feature type="domain" description="DXP reductoisomerase C-terminal" evidence="16">
    <location>
        <begin position="271"/>
        <end position="387"/>
    </location>
</feature>
<feature type="binding site" evidence="13">
    <location>
        <position position="151"/>
    </location>
    <ligand>
        <name>1-deoxy-D-xylulose 5-phosphate</name>
        <dbReference type="ChEBI" id="CHEBI:57792"/>
    </ligand>
</feature>
<dbReference type="GO" id="GO:0016853">
    <property type="term" value="F:isomerase activity"/>
    <property type="evidence" value="ECO:0007669"/>
    <property type="project" value="UniProtKB-KW"/>
</dbReference>
<feature type="binding site" evidence="13">
    <location>
        <position position="231"/>
    </location>
    <ligand>
        <name>1-deoxy-D-xylulose 5-phosphate</name>
        <dbReference type="ChEBI" id="CHEBI:57792"/>
    </ligand>
</feature>
<dbReference type="SUPFAM" id="SSF55347">
    <property type="entry name" value="Glyceraldehyde-3-phosphate dehydrogenase-like, C-terminal domain"/>
    <property type="match status" value="1"/>
</dbReference>
<dbReference type="Pfam" id="PF02670">
    <property type="entry name" value="DXP_reductoisom"/>
    <property type="match status" value="1"/>
</dbReference>
<keyword evidence="5 13" id="KW-0479">Metal-binding</keyword>
<keyword evidence="8 13" id="KW-0464">Manganese</keyword>
<dbReference type="SUPFAM" id="SSF51735">
    <property type="entry name" value="NAD(P)-binding Rossmann-fold domains"/>
    <property type="match status" value="1"/>
</dbReference>
<comment type="function">
    <text evidence="11 13">Catalyzes the NADPH-dependent rearrangement and reduction of 1-deoxy-D-xylulose-5-phosphate (DXP) to 2-C-methyl-D-erythritol 4-phosphate (MEP).</text>
</comment>
<feature type="binding site" evidence="13">
    <location>
        <position position="36"/>
    </location>
    <ligand>
        <name>NADPH</name>
        <dbReference type="ChEBI" id="CHEBI:57783"/>
    </ligand>
</feature>
<dbReference type="Gene3D" id="3.40.50.720">
    <property type="entry name" value="NAD(P)-binding Rossmann-like Domain"/>
    <property type="match status" value="1"/>
</dbReference>
<feature type="domain" description="1-deoxy-D-xylulose 5-phosphate reductoisomerase N-terminal" evidence="14">
    <location>
        <begin position="4"/>
        <end position="132"/>
    </location>
</feature>
<dbReference type="InterPro" id="IPR013512">
    <property type="entry name" value="DXP_reductoisomerase_N"/>
</dbReference>
<organism evidence="17 18">
    <name type="scientific">Rahnella sp. (strain Y9602)</name>
    <dbReference type="NCBI Taxonomy" id="2703885"/>
    <lineage>
        <taxon>Bacteria</taxon>
        <taxon>Pseudomonadati</taxon>
        <taxon>Pseudomonadota</taxon>
        <taxon>Gammaproteobacteria</taxon>
        <taxon>Enterobacterales</taxon>
        <taxon>Yersiniaceae</taxon>
        <taxon>Rahnella</taxon>
    </lineage>
</organism>
<dbReference type="KEGG" id="rah:Rahaq_0867"/>
<evidence type="ECO:0000259" key="15">
    <source>
        <dbReference type="Pfam" id="PF08436"/>
    </source>
</evidence>